<organism evidence="7 8">
    <name type="scientific">Rhizophlyctis rosea</name>
    <dbReference type="NCBI Taxonomy" id="64517"/>
    <lineage>
        <taxon>Eukaryota</taxon>
        <taxon>Fungi</taxon>
        <taxon>Fungi incertae sedis</taxon>
        <taxon>Chytridiomycota</taxon>
        <taxon>Chytridiomycota incertae sedis</taxon>
        <taxon>Chytridiomycetes</taxon>
        <taxon>Rhizophlyctidales</taxon>
        <taxon>Rhizophlyctidaceae</taxon>
        <taxon>Rhizophlyctis</taxon>
    </lineage>
</organism>
<feature type="compositionally biased region" description="Acidic residues" evidence="6">
    <location>
        <begin position="380"/>
        <end position="392"/>
    </location>
</feature>
<feature type="repeat" description="TPR" evidence="5">
    <location>
        <begin position="230"/>
        <end position="263"/>
    </location>
</feature>
<evidence type="ECO:0000256" key="3">
    <source>
        <dbReference type="ARBA" id="ARBA00022737"/>
    </source>
</evidence>
<evidence type="ECO:0000256" key="5">
    <source>
        <dbReference type="PROSITE-ProRule" id="PRU00339"/>
    </source>
</evidence>
<dbReference type="GO" id="GO:0005739">
    <property type="term" value="C:mitochondrion"/>
    <property type="evidence" value="ECO:0007669"/>
    <property type="project" value="TreeGrafter"/>
</dbReference>
<comment type="subcellular location">
    <subcellularLocation>
        <location evidence="1">Cytoplasm</location>
    </subcellularLocation>
</comment>
<proteinExistence type="predicted"/>
<dbReference type="SMART" id="SM00028">
    <property type="entry name" value="TPR"/>
    <property type="match status" value="2"/>
</dbReference>
<dbReference type="GO" id="GO:0006626">
    <property type="term" value="P:protein targeting to mitochondrion"/>
    <property type="evidence" value="ECO:0007669"/>
    <property type="project" value="TreeGrafter"/>
</dbReference>
<dbReference type="AlphaFoldDB" id="A0AAD5S6V5"/>
<accession>A0AAD5S6V5</accession>
<feature type="compositionally biased region" description="Basic and acidic residues" evidence="6">
    <location>
        <begin position="393"/>
        <end position="408"/>
    </location>
</feature>
<reference evidence="7" key="1">
    <citation type="submission" date="2020-05" db="EMBL/GenBank/DDBJ databases">
        <title>Phylogenomic resolution of chytrid fungi.</title>
        <authorList>
            <person name="Stajich J.E."/>
            <person name="Amses K."/>
            <person name="Simmons R."/>
            <person name="Seto K."/>
            <person name="Myers J."/>
            <person name="Bonds A."/>
            <person name="Quandt C.A."/>
            <person name="Barry K."/>
            <person name="Liu P."/>
            <person name="Grigoriev I."/>
            <person name="Longcore J.E."/>
            <person name="James T.Y."/>
        </authorList>
    </citation>
    <scope>NUCLEOTIDE SEQUENCE</scope>
    <source>
        <strain evidence="7">JEL0318</strain>
    </source>
</reference>
<dbReference type="InterPro" id="IPR019734">
    <property type="entry name" value="TPR_rpt"/>
</dbReference>
<dbReference type="Proteomes" id="UP001212841">
    <property type="component" value="Unassembled WGS sequence"/>
</dbReference>
<dbReference type="GO" id="GO:0005829">
    <property type="term" value="C:cytosol"/>
    <property type="evidence" value="ECO:0007669"/>
    <property type="project" value="TreeGrafter"/>
</dbReference>
<dbReference type="InterPro" id="IPR051982">
    <property type="entry name" value="CiliaryAsmbly_MitoImport"/>
</dbReference>
<feature type="compositionally biased region" description="Acidic residues" evidence="6">
    <location>
        <begin position="423"/>
        <end position="433"/>
    </location>
</feature>
<dbReference type="PROSITE" id="PS50005">
    <property type="entry name" value="TPR"/>
    <property type="match status" value="1"/>
</dbReference>
<evidence type="ECO:0000256" key="2">
    <source>
        <dbReference type="ARBA" id="ARBA00022490"/>
    </source>
</evidence>
<keyword evidence="4 5" id="KW-0802">TPR repeat</keyword>
<comment type="caution">
    <text evidence="7">The sequence shown here is derived from an EMBL/GenBank/DDBJ whole genome shotgun (WGS) entry which is preliminary data.</text>
</comment>
<dbReference type="PANTHER" id="PTHR45984:SF1">
    <property type="entry name" value="SPAG1 AXONEMAL DYNEIN ASSEMBLY FACTOR"/>
    <property type="match status" value="1"/>
</dbReference>
<feature type="region of interest" description="Disordered" evidence="6">
    <location>
        <begin position="136"/>
        <end position="162"/>
    </location>
</feature>
<feature type="region of interest" description="Disordered" evidence="6">
    <location>
        <begin position="358"/>
        <end position="433"/>
    </location>
</feature>
<keyword evidence="2" id="KW-0963">Cytoplasm</keyword>
<evidence type="ECO:0000256" key="1">
    <source>
        <dbReference type="ARBA" id="ARBA00004496"/>
    </source>
</evidence>
<evidence type="ECO:0000313" key="8">
    <source>
        <dbReference type="Proteomes" id="UP001212841"/>
    </source>
</evidence>
<evidence type="ECO:0000256" key="6">
    <source>
        <dbReference type="SAM" id="MobiDB-lite"/>
    </source>
</evidence>
<feature type="compositionally biased region" description="Low complexity" evidence="6">
    <location>
        <begin position="145"/>
        <end position="162"/>
    </location>
</feature>
<dbReference type="GO" id="GO:0031072">
    <property type="term" value="F:heat shock protein binding"/>
    <property type="evidence" value="ECO:0007669"/>
    <property type="project" value="TreeGrafter"/>
</dbReference>
<keyword evidence="3" id="KW-0677">Repeat</keyword>
<dbReference type="Gene3D" id="1.25.40.10">
    <property type="entry name" value="Tetratricopeptide repeat domain"/>
    <property type="match status" value="1"/>
</dbReference>
<protein>
    <submittedName>
        <fullName evidence="7">Sperm associated antigen 1</fullName>
    </submittedName>
</protein>
<keyword evidence="8" id="KW-1185">Reference proteome</keyword>
<dbReference type="PANTHER" id="PTHR45984">
    <property type="entry name" value="RNA (RNA) POLYMERASE II ASSOCIATED PROTEIN HOMOLOG"/>
    <property type="match status" value="1"/>
</dbReference>
<dbReference type="SUPFAM" id="SSF48452">
    <property type="entry name" value="TPR-like"/>
    <property type="match status" value="1"/>
</dbReference>
<feature type="compositionally biased region" description="Basic and acidic residues" evidence="6">
    <location>
        <begin position="364"/>
        <end position="379"/>
    </location>
</feature>
<dbReference type="InterPro" id="IPR011990">
    <property type="entry name" value="TPR-like_helical_dom_sf"/>
</dbReference>
<dbReference type="EMBL" id="JADGJD010000876">
    <property type="protein sequence ID" value="KAJ3047930.1"/>
    <property type="molecule type" value="Genomic_DNA"/>
</dbReference>
<evidence type="ECO:0000256" key="4">
    <source>
        <dbReference type="ARBA" id="ARBA00022803"/>
    </source>
</evidence>
<name>A0AAD5S6V5_9FUNG</name>
<sequence length="433" mass="49005">MLSTKDLSNVRQFMGDQIAAGLETEPIGDYDVSHLDYSYVATCNDVKELSLLLSVLRSGKEGIYPELEDAIERRMDEVDPRRDRKMKPADARHPVSDAQLVDEFKVMAFTRVSANSNRRVNVQILRLFPTQQLSADLKQKDSSLRTTPRTTQPKPSTTPPTSKILLQTEELPSPQLVIPNTATVPKPIELTTTKTKKQVDATRIMKPKPLISTDIKPPTNATSEEIDYLAENEKRKGNEAFRSEDYEEAIQYYTRSLHLHPTPNLYTNLSLTHLKLSQYLLSEQAASEALSFPSPILTPNLEYKAYHRRAVARSKRGKYVEAKGDCEMALRVWAELGEAERRAVVTLMEECGRKCAELGGGVGEGKKEREEKERKRILIEEVDGEKEDEEGEEEKKQEKEGVADRVKEVQSPASNKGRIQIMEVEDDEDEDDD</sequence>
<gene>
    <name evidence="7" type="primary">SPAG1</name>
    <name evidence="7" type="ORF">HK097_011034</name>
</gene>
<evidence type="ECO:0000313" key="7">
    <source>
        <dbReference type="EMBL" id="KAJ3047930.1"/>
    </source>
</evidence>